<feature type="transmembrane region" description="Helical" evidence="1">
    <location>
        <begin position="25"/>
        <end position="42"/>
    </location>
</feature>
<protein>
    <recommendedName>
        <fullName evidence="4">DUF5673 domain-containing protein</fullName>
    </recommendedName>
</protein>
<proteinExistence type="predicted"/>
<evidence type="ECO:0000313" key="2">
    <source>
        <dbReference type="EMBL" id="KKP66498.1"/>
    </source>
</evidence>
<reference evidence="2 3" key="1">
    <citation type="journal article" date="2015" name="Nature">
        <title>rRNA introns, odd ribosomes, and small enigmatic genomes across a large radiation of phyla.</title>
        <authorList>
            <person name="Brown C.T."/>
            <person name="Hug L.A."/>
            <person name="Thomas B.C."/>
            <person name="Sharon I."/>
            <person name="Castelle C.J."/>
            <person name="Singh A."/>
            <person name="Wilkins M.J."/>
            <person name="Williams K.H."/>
            <person name="Banfield J.F."/>
        </authorList>
    </citation>
    <scope>NUCLEOTIDE SEQUENCE [LARGE SCALE GENOMIC DNA]</scope>
</reference>
<keyword evidence="1" id="KW-1133">Transmembrane helix</keyword>
<organism evidence="2 3">
    <name type="scientific">Candidatus Nomurabacteria bacterium GW2011_GWE1_35_16</name>
    <dbReference type="NCBI Taxonomy" id="1618761"/>
    <lineage>
        <taxon>Bacteria</taxon>
        <taxon>Candidatus Nomuraibacteriota</taxon>
    </lineage>
</organism>
<keyword evidence="1" id="KW-0812">Transmembrane</keyword>
<evidence type="ECO:0000256" key="1">
    <source>
        <dbReference type="SAM" id="Phobius"/>
    </source>
</evidence>
<feature type="transmembrane region" description="Helical" evidence="1">
    <location>
        <begin position="48"/>
        <end position="64"/>
    </location>
</feature>
<comment type="caution">
    <text evidence="2">The sequence shown here is derived from an EMBL/GenBank/DDBJ whole genome shotgun (WGS) entry which is preliminary data.</text>
</comment>
<accession>A0A0G0BAN6</accession>
<evidence type="ECO:0000313" key="3">
    <source>
        <dbReference type="Proteomes" id="UP000034952"/>
    </source>
</evidence>
<name>A0A0G0BAN6_9BACT</name>
<dbReference type="Proteomes" id="UP000034952">
    <property type="component" value="Unassembled WGS sequence"/>
</dbReference>
<dbReference type="AlphaFoldDB" id="A0A0G0BAN6"/>
<gene>
    <name evidence="2" type="ORF">UR64_C0006G0025</name>
</gene>
<keyword evidence="1" id="KW-0472">Membrane</keyword>
<evidence type="ECO:0008006" key="4">
    <source>
        <dbReference type="Google" id="ProtNLM"/>
    </source>
</evidence>
<dbReference type="EMBL" id="LBPY01000006">
    <property type="protein sequence ID" value="KKP66498.1"/>
    <property type="molecule type" value="Genomic_DNA"/>
</dbReference>
<sequence>MEEIIIDKIEWFAPEYKHEEKSIDFLWAIGLVALVVCGLAIWFQNYLFAVFIIISGASLILFSIRHPQEIQYAIETSGISLGKDKYPWKEIKGFHIKKEEDYAVLLIELNKYLLPVYTIPLPIDQIPIIKESLLKIIPNIELEESRSMKFMEKLGF</sequence>